<reference evidence="2" key="1">
    <citation type="submission" date="2021-08" db="EMBL/GenBank/DDBJ databases">
        <title>WGS assembly of Ceratopteris richardii.</title>
        <authorList>
            <person name="Marchant D.B."/>
            <person name="Chen G."/>
            <person name="Jenkins J."/>
            <person name="Shu S."/>
            <person name="Leebens-Mack J."/>
            <person name="Grimwood J."/>
            <person name="Schmutz J."/>
            <person name="Soltis P."/>
            <person name="Soltis D."/>
            <person name="Chen Z.-H."/>
        </authorList>
    </citation>
    <scope>NUCLEOTIDE SEQUENCE</scope>
    <source>
        <strain evidence="2">Whitten #5841</strain>
        <tissue evidence="2">Leaf</tissue>
    </source>
</reference>
<name>A0A8T2QQW8_CERRI</name>
<gene>
    <name evidence="2" type="ORF">KP509_33G044000</name>
</gene>
<dbReference type="Proteomes" id="UP000825935">
    <property type="component" value="Chromosome 33"/>
</dbReference>
<dbReference type="OrthoDB" id="1929495at2759"/>
<comment type="caution">
    <text evidence="2">The sequence shown here is derived from an EMBL/GenBank/DDBJ whole genome shotgun (WGS) entry which is preliminary data.</text>
</comment>
<dbReference type="PANTHER" id="PTHR34546">
    <property type="entry name" value="OS06G0153600 PROTEIN"/>
    <property type="match status" value="1"/>
</dbReference>
<proteinExistence type="predicted"/>
<dbReference type="AlphaFoldDB" id="A0A8T2QQW8"/>
<dbReference type="EMBL" id="CM035438">
    <property type="protein sequence ID" value="KAH7285753.1"/>
    <property type="molecule type" value="Genomic_DNA"/>
</dbReference>
<keyword evidence="3" id="KW-1185">Reference proteome</keyword>
<evidence type="ECO:0000313" key="2">
    <source>
        <dbReference type="EMBL" id="KAH7285753.1"/>
    </source>
</evidence>
<feature type="region of interest" description="Disordered" evidence="1">
    <location>
        <begin position="342"/>
        <end position="371"/>
    </location>
</feature>
<accession>A0A8T2QQW8</accession>
<organism evidence="2 3">
    <name type="scientific">Ceratopteris richardii</name>
    <name type="common">Triangle waterfern</name>
    <dbReference type="NCBI Taxonomy" id="49495"/>
    <lineage>
        <taxon>Eukaryota</taxon>
        <taxon>Viridiplantae</taxon>
        <taxon>Streptophyta</taxon>
        <taxon>Embryophyta</taxon>
        <taxon>Tracheophyta</taxon>
        <taxon>Polypodiopsida</taxon>
        <taxon>Polypodiidae</taxon>
        <taxon>Polypodiales</taxon>
        <taxon>Pteridineae</taxon>
        <taxon>Pteridaceae</taxon>
        <taxon>Parkerioideae</taxon>
        <taxon>Ceratopteris</taxon>
    </lineage>
</organism>
<evidence type="ECO:0000256" key="1">
    <source>
        <dbReference type="SAM" id="MobiDB-lite"/>
    </source>
</evidence>
<protein>
    <submittedName>
        <fullName evidence="2">Uncharacterized protein</fullName>
    </submittedName>
</protein>
<evidence type="ECO:0000313" key="3">
    <source>
        <dbReference type="Proteomes" id="UP000825935"/>
    </source>
</evidence>
<dbReference type="PANTHER" id="PTHR34546:SF3">
    <property type="entry name" value="OS06G0153600 PROTEIN"/>
    <property type="match status" value="1"/>
</dbReference>
<sequence length="491" mass="54721">MKKGDARDTYHMGAASASAAHRDVGNILHPHGASILGLGGLHNSVLLGTPVGLLGRRSVYEYESVLQPFMGYNEDRMLCLPAPLPANPAGILLGDGRGVLTSAETDIYGRIRQSEIHRMTFPIHFDGLKRDGRALSGSHFPGHDRFSSLFSARTGVCSYNDVSTYAGGSYYEPQIGGVTNIKLHTSRKKRKTPSADEILKETWDLHSLFRSGHGHALDTQKNKPEGSAFPGKRAKLKQTEASFQNKAFSDWTSHLGNNELIETHESWKETDLSDKTIKDKLPSVKHNDSSTEQEIYTSKLQSGELYEQLPSVKHNDSSTEQEIYTSKLQRSVSEKVENFMSTYSDNSSSDDDSFTDSEDDMPNIVGDSLSDDKNREERAYDFFFQTLSENEELQKLYNEQCHVGKFECLVCSSIPGKPPKKYIGLTSVIMHASKILKTKKKQEHRGYARALCAVMGWNICRLPSVIQSSASDPRCCIPSDKEKVLRKNETK</sequence>
<feature type="compositionally biased region" description="Acidic residues" evidence="1">
    <location>
        <begin position="348"/>
        <end position="361"/>
    </location>
</feature>